<dbReference type="PANTHER" id="PTHR47591">
    <property type="entry name" value="ZINC FINGER PROTEIN ZAT2-RELATED"/>
    <property type="match status" value="1"/>
</dbReference>
<sequence length="608" mass="65943">MTLDWDSSSGFASMDDDQKKDYCKILEGGGREDHVALEKGALKEKPAAANGGPMMKLKHQSSWELNGEDNVREPRICSVCKREFSSGKALGGHMRVHIQASKKEDELVNKKTAKLKKQSVNGPGSTTNNADDTTCSLCGKNFPSRKSLFGHMRCHPEREWRGIQPPPTAKNSSSSTLSELLPRIMDDQFDSATTVTKCVTDLQQSLSGSGWSVTDRRGRKSFLPDADSDADADAAYNLLMLGHGDFLYLGHPPHSYQQQQRVKEECESNSPTNKAEIEENNQYFECTAGSKKRGIEASLFGNMKNSPSKKLRIGEKGSTEARNGGALMSLKKMNGGKGKGKAVMETGLSVDQPGDMNGLWAEAYWPREEAVEEESDSKNTYGSALGDQLNSNSNSNQEISMKTKKKKRRKMKLTELEATGGAAGDIVPVNQIHQKQVPTTPDRYRCSTCNKSFPTHQALGGHRSSHNKFKNSQTMDDSACADAPPADYENYGFTPNVNLTTQAHEALGCNDAAAALASMLSTTHQCKCCNKTFPTGQALGGHMRCHWNGPSEAPSSQVTSPGEASQTGPKLLLGFDLNELPAMDEEDEGTESVTLAAGDASSSHNSVN</sequence>
<evidence type="ECO:0000256" key="1">
    <source>
        <dbReference type="PROSITE-ProRule" id="PRU00042"/>
    </source>
</evidence>
<gene>
    <name evidence="4" type="ORF">VitviT2T_030133</name>
</gene>
<evidence type="ECO:0000259" key="3">
    <source>
        <dbReference type="PROSITE" id="PS50157"/>
    </source>
</evidence>
<feature type="region of interest" description="Disordered" evidence="2">
    <location>
        <begin position="457"/>
        <end position="478"/>
    </location>
</feature>
<feature type="domain" description="C2H2-type" evidence="3">
    <location>
        <begin position="133"/>
        <end position="160"/>
    </location>
</feature>
<dbReference type="Proteomes" id="UP001227230">
    <property type="component" value="Chromosome 19"/>
</dbReference>
<dbReference type="Pfam" id="PF13912">
    <property type="entry name" value="zf-C2H2_6"/>
    <property type="match status" value="4"/>
</dbReference>
<dbReference type="Gene3D" id="3.30.160.60">
    <property type="entry name" value="Classic Zinc Finger"/>
    <property type="match status" value="1"/>
</dbReference>
<dbReference type="InterPro" id="IPR036236">
    <property type="entry name" value="Znf_C2H2_sf"/>
</dbReference>
<evidence type="ECO:0000313" key="5">
    <source>
        <dbReference type="Proteomes" id="UP001227230"/>
    </source>
</evidence>
<dbReference type="PANTHER" id="PTHR47591:SF1">
    <property type="entry name" value="ZINC FINGER PROTEIN ZAT2-RELATED"/>
    <property type="match status" value="1"/>
</dbReference>
<dbReference type="InterPro" id="IPR013087">
    <property type="entry name" value="Znf_C2H2_type"/>
</dbReference>
<dbReference type="EMBL" id="CP126666">
    <property type="protein sequence ID" value="WKA12778.1"/>
    <property type="molecule type" value="Genomic_DNA"/>
</dbReference>
<feature type="domain" description="C2H2-type" evidence="3">
    <location>
        <begin position="524"/>
        <end position="546"/>
    </location>
</feature>
<dbReference type="SMART" id="SM00355">
    <property type="entry name" value="ZnF_C2H2"/>
    <property type="match status" value="4"/>
</dbReference>
<evidence type="ECO:0000313" key="4">
    <source>
        <dbReference type="EMBL" id="WKA12778.1"/>
    </source>
</evidence>
<feature type="region of interest" description="Disordered" evidence="2">
    <location>
        <begin position="550"/>
        <end position="608"/>
    </location>
</feature>
<organism evidence="4 5">
    <name type="scientific">Vitis vinifera</name>
    <name type="common">Grape</name>
    <dbReference type="NCBI Taxonomy" id="29760"/>
    <lineage>
        <taxon>Eukaryota</taxon>
        <taxon>Viridiplantae</taxon>
        <taxon>Streptophyta</taxon>
        <taxon>Embryophyta</taxon>
        <taxon>Tracheophyta</taxon>
        <taxon>Spermatophyta</taxon>
        <taxon>Magnoliopsida</taxon>
        <taxon>eudicotyledons</taxon>
        <taxon>Gunneridae</taxon>
        <taxon>Pentapetalae</taxon>
        <taxon>rosids</taxon>
        <taxon>Vitales</taxon>
        <taxon>Vitaceae</taxon>
        <taxon>Viteae</taxon>
        <taxon>Vitis</taxon>
    </lineage>
</organism>
<evidence type="ECO:0000256" key="2">
    <source>
        <dbReference type="SAM" id="MobiDB-lite"/>
    </source>
</evidence>
<reference evidence="4 5" key="1">
    <citation type="journal article" date="2023" name="Hortic Res">
        <title>The complete reference genome for grapevine (Vitis vinifera L.) genetics and breeding.</title>
        <authorList>
            <person name="Shi X."/>
            <person name="Cao S."/>
            <person name="Wang X."/>
            <person name="Huang S."/>
            <person name="Wang Y."/>
            <person name="Liu Z."/>
            <person name="Liu W."/>
            <person name="Leng X."/>
            <person name="Peng Y."/>
            <person name="Wang N."/>
            <person name="Wang Y."/>
            <person name="Ma Z."/>
            <person name="Xu X."/>
            <person name="Zhang F."/>
            <person name="Xue H."/>
            <person name="Zhong H."/>
            <person name="Wang Y."/>
            <person name="Zhang K."/>
            <person name="Velt A."/>
            <person name="Avia K."/>
            <person name="Holtgrawe D."/>
            <person name="Grimplet J."/>
            <person name="Matus J.T."/>
            <person name="Ware D."/>
            <person name="Wu X."/>
            <person name="Wang H."/>
            <person name="Liu C."/>
            <person name="Fang Y."/>
            <person name="Rustenholz C."/>
            <person name="Cheng Z."/>
            <person name="Xiao H."/>
            <person name="Zhou Y."/>
        </authorList>
    </citation>
    <scope>NUCLEOTIDE SEQUENCE [LARGE SCALE GENOMIC DNA]</scope>
    <source>
        <strain evidence="5">cv. Pinot noir / PN40024</strain>
        <tissue evidence="4">Leaf</tissue>
    </source>
</reference>
<feature type="domain" description="C2H2-type" evidence="3">
    <location>
        <begin position="444"/>
        <end position="471"/>
    </location>
</feature>
<accession>A0ABY9E092</accession>
<keyword evidence="1" id="KW-0862">Zinc</keyword>
<dbReference type="PROSITE" id="PS00028">
    <property type="entry name" value="ZINC_FINGER_C2H2_1"/>
    <property type="match status" value="4"/>
</dbReference>
<feature type="region of interest" description="Disordered" evidence="2">
    <location>
        <begin position="368"/>
        <end position="411"/>
    </location>
</feature>
<keyword evidence="1" id="KW-0479">Metal-binding</keyword>
<feature type="compositionally biased region" description="Basic residues" evidence="2">
    <location>
        <begin position="402"/>
        <end position="411"/>
    </location>
</feature>
<keyword evidence="5" id="KW-1185">Reference proteome</keyword>
<keyword evidence="1" id="KW-0863">Zinc-finger</keyword>
<dbReference type="PROSITE" id="PS50157">
    <property type="entry name" value="ZINC_FINGER_C2H2_2"/>
    <property type="match status" value="4"/>
</dbReference>
<proteinExistence type="predicted"/>
<feature type="compositionally biased region" description="Polar residues" evidence="2">
    <location>
        <begin position="378"/>
        <end position="400"/>
    </location>
</feature>
<protein>
    <recommendedName>
        <fullName evidence="3">C2H2-type domain-containing protein</fullName>
    </recommendedName>
</protein>
<name>A0ABY9E092_VITVI</name>
<feature type="domain" description="C2H2-type" evidence="3">
    <location>
        <begin position="75"/>
        <end position="102"/>
    </location>
</feature>
<dbReference type="SUPFAM" id="SSF57667">
    <property type="entry name" value="beta-beta-alpha zinc fingers"/>
    <property type="match status" value="2"/>
</dbReference>
<feature type="compositionally biased region" description="Polar residues" evidence="2">
    <location>
        <begin position="553"/>
        <end position="568"/>
    </location>
</feature>